<keyword evidence="2 4" id="KW-0378">Hydrolase</keyword>
<comment type="similarity">
    <text evidence="1 4">Belongs to the glycosyl hydrolase 32 family.</text>
</comment>
<dbReference type="PANTHER" id="PTHR43101">
    <property type="entry name" value="BETA-FRUCTOSIDASE"/>
    <property type="match status" value="1"/>
</dbReference>
<keyword evidence="3 4" id="KW-0326">Glycosidase</keyword>
<dbReference type="InterPro" id="IPR023296">
    <property type="entry name" value="Glyco_hydro_beta-prop_sf"/>
</dbReference>
<dbReference type="NCBIfam" id="TIGR01322">
    <property type="entry name" value="scrB_fam"/>
    <property type="match status" value="1"/>
</dbReference>
<protein>
    <recommendedName>
        <fullName evidence="4">Sucrose-6-phosphate hydrolase</fullName>
        <ecNumber evidence="4">3.2.1.26</ecNumber>
    </recommendedName>
    <alternativeName>
        <fullName evidence="5">Invertase</fullName>
    </alternativeName>
</protein>
<accession>A0AAI9MTY2</accession>
<keyword evidence="5" id="KW-0963">Cytoplasm</keyword>
<dbReference type="Pfam" id="PF00251">
    <property type="entry name" value="Glyco_hydro_32N"/>
    <property type="match status" value="1"/>
</dbReference>
<dbReference type="SMART" id="SM00640">
    <property type="entry name" value="Glyco_32"/>
    <property type="match status" value="1"/>
</dbReference>
<dbReference type="GO" id="GO:0005975">
    <property type="term" value="P:carbohydrate metabolic process"/>
    <property type="evidence" value="ECO:0007669"/>
    <property type="project" value="InterPro"/>
</dbReference>
<dbReference type="AlphaFoldDB" id="A0AAI9MTY2"/>
<dbReference type="GO" id="GO:0004564">
    <property type="term" value="F:beta-fructofuranosidase activity"/>
    <property type="evidence" value="ECO:0007669"/>
    <property type="project" value="UniProtKB-EC"/>
</dbReference>
<comment type="caution">
    <text evidence="8">The sequence shown here is derived from an EMBL/GenBank/DDBJ whole genome shotgun (WGS) entry which is preliminary data.</text>
</comment>
<evidence type="ECO:0000313" key="8">
    <source>
        <dbReference type="EMBL" id="EMO9458216.1"/>
    </source>
</evidence>
<evidence type="ECO:0000259" key="7">
    <source>
        <dbReference type="Pfam" id="PF08244"/>
    </source>
</evidence>
<dbReference type="EMBL" id="ABKJEP030000076">
    <property type="protein sequence ID" value="EMO9458216.1"/>
    <property type="molecule type" value="Genomic_DNA"/>
</dbReference>
<dbReference type="InterPro" id="IPR051214">
    <property type="entry name" value="GH32_Enzymes"/>
</dbReference>
<dbReference type="PANTHER" id="PTHR43101:SF1">
    <property type="entry name" value="BETA-FRUCTOSIDASE"/>
    <property type="match status" value="1"/>
</dbReference>
<evidence type="ECO:0000256" key="4">
    <source>
        <dbReference type="RuleBase" id="RU362110"/>
    </source>
</evidence>
<dbReference type="RefSeq" id="WP_369451425.1">
    <property type="nucleotide sequence ID" value="NZ_JBFZQT010000001.1"/>
</dbReference>
<dbReference type="EC" id="3.2.1.26" evidence="4"/>
<dbReference type="SUPFAM" id="SSF75005">
    <property type="entry name" value="Arabinanase/levansucrase/invertase"/>
    <property type="match status" value="1"/>
</dbReference>
<dbReference type="Gene3D" id="2.60.120.560">
    <property type="entry name" value="Exo-inulinase, domain 1"/>
    <property type="match status" value="1"/>
</dbReference>
<dbReference type="GO" id="GO:0005737">
    <property type="term" value="C:cytoplasm"/>
    <property type="evidence" value="ECO:0007669"/>
    <property type="project" value="UniProtKB-SubCell"/>
</dbReference>
<dbReference type="InterPro" id="IPR013148">
    <property type="entry name" value="Glyco_hydro_32_N"/>
</dbReference>
<proteinExistence type="inferred from homology"/>
<dbReference type="InterPro" id="IPR013320">
    <property type="entry name" value="ConA-like_dom_sf"/>
</dbReference>
<dbReference type="CDD" id="cd08996">
    <property type="entry name" value="GH32_FFase"/>
    <property type="match status" value="1"/>
</dbReference>
<gene>
    <name evidence="8" type="ORF">PN925_003626</name>
</gene>
<dbReference type="InterPro" id="IPR018053">
    <property type="entry name" value="Glyco_hydro_32_AS"/>
</dbReference>
<dbReference type="SUPFAM" id="SSF49899">
    <property type="entry name" value="Concanavalin A-like lectins/glucanases"/>
    <property type="match status" value="1"/>
</dbReference>
<evidence type="ECO:0000256" key="5">
    <source>
        <dbReference type="RuleBase" id="RU365015"/>
    </source>
</evidence>
<dbReference type="InterPro" id="IPR006232">
    <property type="entry name" value="Suc6P_hydrolase"/>
</dbReference>
<comment type="function">
    <text evidence="5">Enables the bacterium to metabolize sucrose as a sole carbon source.</text>
</comment>
<reference evidence="8" key="1">
    <citation type="submission" date="2024-02" db="EMBL/GenBank/DDBJ databases">
        <authorList>
            <consortium name="Clinical and Environmental Microbiology Branch: Whole genome sequencing antimicrobial resistance pathogens in the healthcare setting"/>
        </authorList>
    </citation>
    <scope>NUCLEOTIDE SEQUENCE</scope>
    <source>
        <strain evidence="8">2023KU-00017</strain>
    </source>
</reference>
<organism evidence="8">
    <name type="scientific">Morganella morganii</name>
    <name type="common">Proteus morganii</name>
    <dbReference type="NCBI Taxonomy" id="582"/>
    <lineage>
        <taxon>Bacteria</taxon>
        <taxon>Pseudomonadati</taxon>
        <taxon>Pseudomonadota</taxon>
        <taxon>Gammaproteobacteria</taxon>
        <taxon>Enterobacterales</taxon>
        <taxon>Morganellaceae</taxon>
        <taxon>Morganella</taxon>
    </lineage>
</organism>
<dbReference type="PROSITE" id="PS00609">
    <property type="entry name" value="GLYCOSYL_HYDROL_F32"/>
    <property type="match status" value="1"/>
</dbReference>
<dbReference type="Gene3D" id="2.115.10.20">
    <property type="entry name" value="Glycosyl hydrolase domain, family 43"/>
    <property type="match status" value="1"/>
</dbReference>
<name>A0AAI9MTY2_MORMO</name>
<evidence type="ECO:0000256" key="2">
    <source>
        <dbReference type="ARBA" id="ARBA00022801"/>
    </source>
</evidence>
<dbReference type="Pfam" id="PF08244">
    <property type="entry name" value="Glyco_hydro_32C"/>
    <property type="match status" value="1"/>
</dbReference>
<comment type="subcellular location">
    <subcellularLocation>
        <location evidence="5">Cytoplasm</location>
    </subcellularLocation>
</comment>
<feature type="domain" description="Glycosyl hydrolase family 32 N-terminal" evidence="6">
    <location>
        <begin position="29"/>
        <end position="330"/>
    </location>
</feature>
<comment type="pathway">
    <text evidence="5">Glycan biosynthesis; sucrose metabolism.</text>
</comment>
<dbReference type="InterPro" id="IPR013189">
    <property type="entry name" value="Glyco_hydro_32_C"/>
</dbReference>
<evidence type="ECO:0000256" key="3">
    <source>
        <dbReference type="ARBA" id="ARBA00023295"/>
    </source>
</evidence>
<comment type="catalytic activity">
    <reaction evidence="4">
        <text>Hydrolysis of terminal non-reducing beta-D-fructofuranoside residues in beta-D-fructofuranosides.</text>
        <dbReference type="EC" id="3.2.1.26"/>
    </reaction>
</comment>
<dbReference type="InterPro" id="IPR001362">
    <property type="entry name" value="Glyco_hydro_32"/>
</dbReference>
<feature type="domain" description="Glycosyl hydrolase family 32 C-terminal" evidence="7">
    <location>
        <begin position="359"/>
        <end position="469"/>
    </location>
</feature>
<sequence>MMKQQLLDAQSALEQLRSRRGDQFYPDFHLAPPAGWMNDPNGLIYFNGYYHAFYQHHPVNADWGPMHWGHATSKDMIRWQHEPIALAPGEEYDRDGCFSGCAVDDNGVLSLIYTGHVWLGDEGDDSAIREVQCLATTTDGIHFRKQGVVLTPPNGIMHFRDPKVWREDNVWWMVLGARDASDTGQVLLYRGTSLREWQFDRVLAHADYGDSYMWECPDFFRCGEHHYLMFSPQGMQPDGYQYRNRFQSGTIRGHWQPGTVFAQTQKFQELDHGHDFYAPQSFTAQDGRRIVMAWMDMWESPMPSKQEGWAGCMTLPRELFERDGRLCQRPVRETALLHRESTPVTSGILHGKKVLAENIGATELEITWNTAESHAERYGIRLGNAMELYADNQQKRLILWRYNPGDNSNSYRSIALPEREQLTLRVFIDRSSAEVFVNDGDATLSSRIYPQPCTRELALFADVGSAVISAGTLRKLR</sequence>
<keyword evidence="5" id="KW-0119">Carbohydrate metabolism</keyword>
<evidence type="ECO:0000259" key="6">
    <source>
        <dbReference type="Pfam" id="PF00251"/>
    </source>
</evidence>
<evidence type="ECO:0000256" key="1">
    <source>
        <dbReference type="ARBA" id="ARBA00009902"/>
    </source>
</evidence>